<dbReference type="STRING" id="301148.B4135_2340"/>
<dbReference type="Proteomes" id="UP000075683">
    <property type="component" value="Unassembled WGS sequence"/>
</dbReference>
<proteinExistence type="predicted"/>
<protein>
    <submittedName>
        <fullName evidence="1">Uncharacterized protein</fullName>
    </submittedName>
</protein>
<dbReference type="AlphaFoldDB" id="A0A150M2L1"/>
<organism evidence="1 2">
    <name type="scientific">Caldibacillus debilis</name>
    <dbReference type="NCBI Taxonomy" id="301148"/>
    <lineage>
        <taxon>Bacteria</taxon>
        <taxon>Bacillati</taxon>
        <taxon>Bacillota</taxon>
        <taxon>Bacilli</taxon>
        <taxon>Bacillales</taxon>
        <taxon>Bacillaceae</taxon>
        <taxon>Caldibacillus</taxon>
    </lineage>
</organism>
<evidence type="ECO:0000313" key="2">
    <source>
        <dbReference type="Proteomes" id="UP000075683"/>
    </source>
</evidence>
<gene>
    <name evidence="1" type="ORF">B4135_2340</name>
</gene>
<evidence type="ECO:0000313" key="1">
    <source>
        <dbReference type="EMBL" id="KYD18571.1"/>
    </source>
</evidence>
<dbReference type="EMBL" id="LQYT01000050">
    <property type="protein sequence ID" value="KYD18571.1"/>
    <property type="molecule type" value="Genomic_DNA"/>
</dbReference>
<comment type="caution">
    <text evidence="1">The sequence shown here is derived from an EMBL/GenBank/DDBJ whole genome shotgun (WGS) entry which is preliminary data.</text>
</comment>
<reference evidence="1 2" key="1">
    <citation type="submission" date="2016-01" db="EMBL/GenBank/DDBJ databases">
        <title>Draft Genome Sequences of Seven Thermophilic Sporeformers Isolated from Foods.</title>
        <authorList>
            <person name="Berendsen E.M."/>
            <person name="Wells-Bennik M.H."/>
            <person name="Krawcyk A.O."/>
            <person name="De Jong A."/>
            <person name="Holsappel S."/>
            <person name="Eijlander R.T."/>
            <person name="Kuipers O.P."/>
        </authorList>
    </citation>
    <scope>NUCLEOTIDE SEQUENCE [LARGE SCALE GENOMIC DNA]</scope>
    <source>
        <strain evidence="1 2">B4135</strain>
    </source>
</reference>
<accession>A0A150M2L1</accession>
<sequence length="43" mass="5486">MSGSSFIFLTRRERRMMKGRFKIYRFPMEFFRRNVFKFFHISV</sequence>
<name>A0A150M2L1_9BACI</name>